<reference evidence="2 3" key="1">
    <citation type="journal article" date="2016" name="Mol. Biol. Evol.">
        <title>Comparative Genomics of Early-Diverging Mushroom-Forming Fungi Provides Insights into the Origins of Lignocellulose Decay Capabilities.</title>
        <authorList>
            <person name="Nagy L.G."/>
            <person name="Riley R."/>
            <person name="Tritt A."/>
            <person name="Adam C."/>
            <person name="Daum C."/>
            <person name="Floudas D."/>
            <person name="Sun H."/>
            <person name="Yadav J.S."/>
            <person name="Pangilinan J."/>
            <person name="Larsson K.H."/>
            <person name="Matsuura K."/>
            <person name="Barry K."/>
            <person name="Labutti K."/>
            <person name="Kuo R."/>
            <person name="Ohm R.A."/>
            <person name="Bhattacharya S.S."/>
            <person name="Shirouzu T."/>
            <person name="Yoshinaga Y."/>
            <person name="Martin F.M."/>
            <person name="Grigoriev I.V."/>
            <person name="Hibbett D.S."/>
        </authorList>
    </citation>
    <scope>NUCLEOTIDE SEQUENCE [LARGE SCALE GENOMIC DNA]</scope>
    <source>
        <strain evidence="2 3">TUFC12733</strain>
    </source>
</reference>
<dbReference type="EMBL" id="KV417304">
    <property type="protein sequence ID" value="KZO93048.1"/>
    <property type="molecule type" value="Genomic_DNA"/>
</dbReference>
<evidence type="ECO:0000313" key="2">
    <source>
        <dbReference type="EMBL" id="KZO93048.1"/>
    </source>
</evidence>
<gene>
    <name evidence="2" type="ORF">CALVIDRAFT_266651</name>
</gene>
<feature type="region of interest" description="Disordered" evidence="1">
    <location>
        <begin position="277"/>
        <end position="319"/>
    </location>
</feature>
<dbReference type="Proteomes" id="UP000076738">
    <property type="component" value="Unassembled WGS sequence"/>
</dbReference>
<feature type="region of interest" description="Disordered" evidence="1">
    <location>
        <begin position="168"/>
        <end position="230"/>
    </location>
</feature>
<dbReference type="OrthoDB" id="10476798at2759"/>
<feature type="region of interest" description="Disordered" evidence="1">
    <location>
        <begin position="1"/>
        <end position="79"/>
    </location>
</feature>
<accession>A0A167IX60</accession>
<sequence>MMNRLAQMEDYGSSLTGLARSDQSRRSPAIGTEGSDGRQRSSDHRARPSSDFTLLDSRQGSDVPEGWPEHLPRTGMVEVPPMSMVSPTSLFPSPYSSPFATPETPDWLRRVLADLDPEHPLSQLGKAAVDITPSEQDAYEAFLQKSKVLSMGDDAPYSSPIFSRPGPSSAIRMLTDLPSSSLPSQVRSQTPAQDTYAGPPPFSPPSSESRESYWTPVKGASQAPSPFIHRPTPRYATSASFIKLVSQEPAPSSSIENMWDVTPPITDELAALLDGDMSVDSPPQHTRLASDGETLFDDGDFDSQGQYCKPTGGPAIFNP</sequence>
<feature type="compositionally biased region" description="Basic and acidic residues" evidence="1">
    <location>
        <begin position="35"/>
        <end position="48"/>
    </location>
</feature>
<feature type="compositionally biased region" description="Polar residues" evidence="1">
    <location>
        <begin position="177"/>
        <end position="193"/>
    </location>
</feature>
<organism evidence="2 3">
    <name type="scientific">Calocera viscosa (strain TUFC12733)</name>
    <dbReference type="NCBI Taxonomy" id="1330018"/>
    <lineage>
        <taxon>Eukaryota</taxon>
        <taxon>Fungi</taxon>
        <taxon>Dikarya</taxon>
        <taxon>Basidiomycota</taxon>
        <taxon>Agaricomycotina</taxon>
        <taxon>Dacrymycetes</taxon>
        <taxon>Dacrymycetales</taxon>
        <taxon>Dacrymycetaceae</taxon>
        <taxon>Calocera</taxon>
    </lineage>
</organism>
<feature type="compositionally biased region" description="Polar residues" evidence="1">
    <location>
        <begin position="50"/>
        <end position="60"/>
    </location>
</feature>
<evidence type="ECO:0000313" key="3">
    <source>
        <dbReference type="Proteomes" id="UP000076738"/>
    </source>
</evidence>
<evidence type="ECO:0000256" key="1">
    <source>
        <dbReference type="SAM" id="MobiDB-lite"/>
    </source>
</evidence>
<keyword evidence="3" id="KW-1185">Reference proteome</keyword>
<proteinExistence type="predicted"/>
<name>A0A167IX60_CALVF</name>
<protein>
    <submittedName>
        <fullName evidence="2">Uncharacterized protein</fullName>
    </submittedName>
</protein>
<dbReference type="AlphaFoldDB" id="A0A167IX60"/>